<name>A0ABW0FXT4_9CAUL</name>
<protein>
    <submittedName>
        <fullName evidence="2">YbjN domain-containing protein</fullName>
    </submittedName>
</protein>
<dbReference type="CDD" id="cd17511">
    <property type="entry name" value="YbjN_AmyR-like"/>
    <property type="match status" value="1"/>
</dbReference>
<sequence>MKLAAFAVALLAAGPAFAQTAPAAPATQAAPARWSGLTVAEITGRLTAAGLTVAPPQMNADRVYLRVTDGEFRWVATLFSCTNGSCPDVQFTAAFSGPNATPEIISRWNGSRRFVKAFYAEPEAAGGEAQAVAQYDVLLSRGAGPEQLDDPIQVWRSLSMDLGRTVTTPEGAAATAPN</sequence>
<keyword evidence="3" id="KW-1185">Reference proteome</keyword>
<accession>A0ABW0FXT4</accession>
<dbReference type="Proteomes" id="UP001596152">
    <property type="component" value="Unassembled WGS sequence"/>
</dbReference>
<feature type="chain" id="PRO_5047343024" evidence="1">
    <location>
        <begin position="19"/>
        <end position="178"/>
    </location>
</feature>
<gene>
    <name evidence="2" type="ORF">ACFPIE_17525</name>
</gene>
<dbReference type="RefSeq" id="WP_374037771.1">
    <property type="nucleotide sequence ID" value="NZ_CP169082.1"/>
</dbReference>
<comment type="caution">
    <text evidence="2">The sequence shown here is derived from an EMBL/GenBank/DDBJ whole genome shotgun (WGS) entry which is preliminary data.</text>
</comment>
<evidence type="ECO:0000256" key="1">
    <source>
        <dbReference type="SAM" id="SignalP"/>
    </source>
</evidence>
<keyword evidence="1" id="KW-0732">Signal</keyword>
<dbReference type="InterPro" id="IPR019660">
    <property type="entry name" value="Put_sensory_transdc_reg_YbjN"/>
</dbReference>
<proteinExistence type="predicted"/>
<evidence type="ECO:0000313" key="3">
    <source>
        <dbReference type="Proteomes" id="UP001596152"/>
    </source>
</evidence>
<evidence type="ECO:0000313" key="2">
    <source>
        <dbReference type="EMBL" id="MFC5345718.1"/>
    </source>
</evidence>
<reference evidence="3" key="1">
    <citation type="journal article" date="2019" name="Int. J. Syst. Evol. Microbiol.">
        <title>The Global Catalogue of Microorganisms (GCM) 10K type strain sequencing project: providing services to taxonomists for standard genome sequencing and annotation.</title>
        <authorList>
            <consortium name="The Broad Institute Genomics Platform"/>
            <consortium name="The Broad Institute Genome Sequencing Center for Infectious Disease"/>
            <person name="Wu L."/>
            <person name="Ma J."/>
        </authorList>
    </citation>
    <scope>NUCLEOTIDE SEQUENCE [LARGE SCALE GENOMIC DNA]</scope>
    <source>
        <strain evidence="3">JCM 12125</strain>
    </source>
</reference>
<dbReference type="EMBL" id="JBHSLF010000053">
    <property type="protein sequence ID" value="MFC5345718.1"/>
    <property type="molecule type" value="Genomic_DNA"/>
</dbReference>
<dbReference type="Pfam" id="PF10722">
    <property type="entry name" value="YbjN"/>
    <property type="match status" value="1"/>
</dbReference>
<feature type="signal peptide" evidence="1">
    <location>
        <begin position="1"/>
        <end position="18"/>
    </location>
</feature>
<organism evidence="2 3">
    <name type="scientific">Brevundimonas staleyi</name>
    <dbReference type="NCBI Taxonomy" id="74326"/>
    <lineage>
        <taxon>Bacteria</taxon>
        <taxon>Pseudomonadati</taxon>
        <taxon>Pseudomonadota</taxon>
        <taxon>Alphaproteobacteria</taxon>
        <taxon>Caulobacterales</taxon>
        <taxon>Caulobacteraceae</taxon>
        <taxon>Brevundimonas</taxon>
    </lineage>
</organism>